<feature type="domain" description="PurM-like C-terminal" evidence="14">
    <location>
        <begin position="174"/>
        <end position="335"/>
    </location>
</feature>
<evidence type="ECO:0000256" key="9">
    <source>
        <dbReference type="ARBA" id="ARBA00032931"/>
    </source>
</evidence>
<evidence type="ECO:0000259" key="14">
    <source>
        <dbReference type="Pfam" id="PF02769"/>
    </source>
</evidence>
<sequence length="346" mass="36831">MGLTYKDAGVDIEAGEEAVDKLKDDVADTFTSEVLTGLGSFGALFAPDFGDYNEPVLVSGTDGVGTKLKLAFMTGQHNTVGIDLVAMSVNDILAQGARPLFFLDYLATGKLKPDSVAEVVKGITAGCKEAGCALIGGETAEMPDFYDSGEYDLAGFVVGMVDKDKIITGANIAAGDKVIGLASNGIHSNGYTLARKVFFDVAGYDVEDQIEGLETTLGEELLKPTRIYVQPVLEILEQYQVNGIAHITGGGLIENLPRILPDDLQAVIDQTSWPTQTIFNLMQDIGDIAEREMYRTFNMGVGMTLVVPAAEAADVVKQANELGEKAYVIGEVQESAIDNGKLTIDN</sequence>
<dbReference type="SUPFAM" id="SSF55326">
    <property type="entry name" value="PurM N-terminal domain-like"/>
    <property type="match status" value="1"/>
</dbReference>
<proteinExistence type="inferred from homology"/>
<dbReference type="FunFam" id="3.30.1330.10:FF:000001">
    <property type="entry name" value="Phosphoribosylformylglycinamidine cyclo-ligase"/>
    <property type="match status" value="1"/>
</dbReference>
<dbReference type="InterPro" id="IPR036921">
    <property type="entry name" value="PurM-like_N_sf"/>
</dbReference>
<evidence type="ECO:0000256" key="6">
    <source>
        <dbReference type="ARBA" id="ARBA00022741"/>
    </source>
</evidence>
<dbReference type="InterPro" id="IPR004733">
    <property type="entry name" value="PurM_cligase"/>
</dbReference>
<organism evidence="15 16">
    <name type="scientific">Halobacteroides halobius (strain ATCC 35273 / DSM 5150 / MD-1)</name>
    <dbReference type="NCBI Taxonomy" id="748449"/>
    <lineage>
        <taxon>Bacteria</taxon>
        <taxon>Bacillati</taxon>
        <taxon>Bacillota</taxon>
        <taxon>Clostridia</taxon>
        <taxon>Halanaerobiales</taxon>
        <taxon>Halobacteroidaceae</taxon>
        <taxon>Halobacteroides</taxon>
    </lineage>
</organism>
<dbReference type="CDD" id="cd02196">
    <property type="entry name" value="PurM"/>
    <property type="match status" value="1"/>
</dbReference>
<evidence type="ECO:0000256" key="1">
    <source>
        <dbReference type="ARBA" id="ARBA00004686"/>
    </source>
</evidence>
<dbReference type="PATRIC" id="fig|748449.3.peg.2506"/>
<evidence type="ECO:0000256" key="10">
    <source>
        <dbReference type="ARBA" id="ARBA00033093"/>
    </source>
</evidence>
<dbReference type="RefSeq" id="WP_015328170.1">
    <property type="nucleotide sequence ID" value="NC_019978.1"/>
</dbReference>
<dbReference type="HOGENOM" id="CLU_047116_0_0_9"/>
<evidence type="ECO:0000256" key="2">
    <source>
        <dbReference type="ARBA" id="ARBA00010280"/>
    </source>
</evidence>
<keyword evidence="7 12" id="KW-0067">ATP-binding</keyword>
<dbReference type="InterPro" id="IPR010918">
    <property type="entry name" value="PurM-like_C_dom"/>
</dbReference>
<dbReference type="GO" id="GO:0005829">
    <property type="term" value="C:cytosol"/>
    <property type="evidence" value="ECO:0007669"/>
    <property type="project" value="TreeGrafter"/>
</dbReference>
<dbReference type="eggNOG" id="COG0150">
    <property type="taxonomic scope" value="Bacteria"/>
</dbReference>
<comment type="pathway">
    <text evidence="1 12">Purine metabolism; IMP biosynthesis via de novo pathway; 5-amino-1-(5-phospho-D-ribosyl)imidazole from N(2)-formyl-N(1)-(5-phospho-D-ribosyl)glycinamide: step 2/2.</text>
</comment>
<dbReference type="FunFam" id="3.90.650.10:FF:000001">
    <property type="entry name" value="Phosphoribosylformylglycinamidine cyclo-ligase"/>
    <property type="match status" value="1"/>
</dbReference>
<dbReference type="InterPro" id="IPR016188">
    <property type="entry name" value="PurM-like_N"/>
</dbReference>
<keyword evidence="5 12" id="KW-0436">Ligase</keyword>
<evidence type="ECO:0000256" key="4">
    <source>
        <dbReference type="ARBA" id="ARBA00020367"/>
    </source>
</evidence>
<dbReference type="SUPFAM" id="SSF56042">
    <property type="entry name" value="PurM C-terminal domain-like"/>
    <property type="match status" value="1"/>
</dbReference>
<dbReference type="NCBIfam" id="TIGR00878">
    <property type="entry name" value="purM"/>
    <property type="match status" value="1"/>
</dbReference>
<gene>
    <name evidence="12" type="primary">purM</name>
    <name evidence="15" type="ordered locus">Halha_2584</name>
</gene>
<dbReference type="AlphaFoldDB" id="L0KEG9"/>
<keyword evidence="16" id="KW-1185">Reference proteome</keyword>
<protein>
    <recommendedName>
        <fullName evidence="4 12">Phosphoribosylformylglycinamidine cyclo-ligase</fullName>
        <ecNumber evidence="3 12">6.3.3.1</ecNumber>
    </recommendedName>
    <alternativeName>
        <fullName evidence="9 12">AIR synthase</fullName>
    </alternativeName>
    <alternativeName>
        <fullName evidence="10 12">AIRS</fullName>
    </alternativeName>
    <alternativeName>
        <fullName evidence="8 12">Phosphoribosyl-aminoimidazole synthetase</fullName>
    </alternativeName>
</protein>
<dbReference type="OrthoDB" id="9802507at2"/>
<evidence type="ECO:0000256" key="7">
    <source>
        <dbReference type="ARBA" id="ARBA00022840"/>
    </source>
</evidence>
<evidence type="ECO:0000313" key="15">
    <source>
        <dbReference type="EMBL" id="AGB42458.1"/>
    </source>
</evidence>
<evidence type="ECO:0000256" key="3">
    <source>
        <dbReference type="ARBA" id="ARBA00013047"/>
    </source>
</evidence>
<dbReference type="GO" id="GO:0005524">
    <property type="term" value="F:ATP binding"/>
    <property type="evidence" value="ECO:0007669"/>
    <property type="project" value="UniProtKB-KW"/>
</dbReference>
<dbReference type="STRING" id="748449.Halha_2584"/>
<dbReference type="KEGG" id="hhl:Halha_2584"/>
<comment type="catalytic activity">
    <reaction evidence="11 12">
        <text>2-formamido-N(1)-(5-O-phospho-beta-D-ribosyl)acetamidine + ATP = 5-amino-1-(5-phospho-beta-D-ribosyl)imidazole + ADP + phosphate + H(+)</text>
        <dbReference type="Rhea" id="RHEA:23032"/>
        <dbReference type="ChEBI" id="CHEBI:15378"/>
        <dbReference type="ChEBI" id="CHEBI:30616"/>
        <dbReference type="ChEBI" id="CHEBI:43474"/>
        <dbReference type="ChEBI" id="CHEBI:137981"/>
        <dbReference type="ChEBI" id="CHEBI:147287"/>
        <dbReference type="ChEBI" id="CHEBI:456216"/>
        <dbReference type="EC" id="6.3.3.1"/>
    </reaction>
</comment>
<feature type="domain" description="PurM-like N-terminal" evidence="13">
    <location>
        <begin position="56"/>
        <end position="161"/>
    </location>
</feature>
<evidence type="ECO:0000256" key="12">
    <source>
        <dbReference type="HAMAP-Rule" id="MF_00741"/>
    </source>
</evidence>
<keyword evidence="6 12" id="KW-0547">Nucleotide-binding</keyword>
<evidence type="ECO:0000256" key="8">
    <source>
        <dbReference type="ARBA" id="ARBA00031908"/>
    </source>
</evidence>
<reference evidence="16" key="1">
    <citation type="submission" date="2012-02" db="EMBL/GenBank/DDBJ databases">
        <title>The complete genome of Halobacteroides halobius DSM 5150.</title>
        <authorList>
            <person name="Lucas S."/>
            <person name="Copeland A."/>
            <person name="Lapidus A."/>
            <person name="Glavina del Rio T."/>
            <person name="Dalin E."/>
            <person name="Tice H."/>
            <person name="Bruce D."/>
            <person name="Goodwin L."/>
            <person name="Pitluck S."/>
            <person name="Peters L."/>
            <person name="Mikhailova N."/>
            <person name="Gu W."/>
            <person name="Kyrpides N."/>
            <person name="Mavromatis K."/>
            <person name="Ivanova N."/>
            <person name="Brettin T."/>
            <person name="Detter J.C."/>
            <person name="Han C."/>
            <person name="Larimer F."/>
            <person name="Land M."/>
            <person name="Hauser L."/>
            <person name="Markowitz V."/>
            <person name="Cheng J.-F."/>
            <person name="Hugenholtz P."/>
            <person name="Woyke T."/>
            <person name="Wu D."/>
            <person name="Tindall B."/>
            <person name="Pomrenke H."/>
            <person name="Brambilla E."/>
            <person name="Klenk H.-P."/>
            <person name="Eisen J.A."/>
        </authorList>
    </citation>
    <scope>NUCLEOTIDE SEQUENCE [LARGE SCALE GENOMIC DNA]</scope>
    <source>
        <strain evidence="16">ATCC 35273 / DSM 5150 / MD-1</strain>
    </source>
</reference>
<evidence type="ECO:0000256" key="11">
    <source>
        <dbReference type="ARBA" id="ARBA00049057"/>
    </source>
</evidence>
<dbReference type="PANTHER" id="PTHR10520">
    <property type="entry name" value="TRIFUNCTIONAL PURINE BIOSYNTHETIC PROTEIN ADENOSINE-3-RELATED"/>
    <property type="match status" value="1"/>
</dbReference>
<dbReference type="InterPro" id="IPR036676">
    <property type="entry name" value="PurM-like_C_sf"/>
</dbReference>
<comment type="similarity">
    <text evidence="2 12">Belongs to the AIR synthase family.</text>
</comment>
<dbReference type="GO" id="GO:0046084">
    <property type="term" value="P:adenine biosynthetic process"/>
    <property type="evidence" value="ECO:0007669"/>
    <property type="project" value="TreeGrafter"/>
</dbReference>
<dbReference type="GO" id="GO:0004641">
    <property type="term" value="F:phosphoribosylformylglycinamidine cyclo-ligase activity"/>
    <property type="evidence" value="ECO:0007669"/>
    <property type="project" value="UniProtKB-UniRule"/>
</dbReference>
<keyword evidence="12" id="KW-0658">Purine biosynthesis</keyword>
<name>L0KEG9_HALHC</name>
<dbReference type="EC" id="6.3.3.1" evidence="3 12"/>
<dbReference type="GO" id="GO:0004637">
    <property type="term" value="F:phosphoribosylamine-glycine ligase activity"/>
    <property type="evidence" value="ECO:0007669"/>
    <property type="project" value="TreeGrafter"/>
</dbReference>
<accession>L0KEG9</accession>
<evidence type="ECO:0000259" key="13">
    <source>
        <dbReference type="Pfam" id="PF00586"/>
    </source>
</evidence>
<dbReference type="UniPathway" id="UPA00074">
    <property type="reaction ID" value="UER00129"/>
</dbReference>
<dbReference type="Pfam" id="PF02769">
    <property type="entry name" value="AIRS_C"/>
    <property type="match status" value="1"/>
</dbReference>
<evidence type="ECO:0000256" key="5">
    <source>
        <dbReference type="ARBA" id="ARBA00022598"/>
    </source>
</evidence>
<dbReference type="GO" id="GO:0006189">
    <property type="term" value="P:'de novo' IMP biosynthetic process"/>
    <property type="evidence" value="ECO:0007669"/>
    <property type="project" value="UniProtKB-UniRule"/>
</dbReference>
<evidence type="ECO:0000313" key="16">
    <source>
        <dbReference type="Proteomes" id="UP000010880"/>
    </source>
</evidence>
<dbReference type="PANTHER" id="PTHR10520:SF12">
    <property type="entry name" value="TRIFUNCTIONAL PURINE BIOSYNTHETIC PROTEIN ADENOSINE-3"/>
    <property type="match status" value="1"/>
</dbReference>
<dbReference type="Gene3D" id="3.30.1330.10">
    <property type="entry name" value="PurM-like, N-terminal domain"/>
    <property type="match status" value="1"/>
</dbReference>
<dbReference type="EMBL" id="CP003359">
    <property type="protein sequence ID" value="AGB42458.1"/>
    <property type="molecule type" value="Genomic_DNA"/>
</dbReference>
<dbReference type="Gene3D" id="3.90.650.10">
    <property type="entry name" value="PurM-like C-terminal domain"/>
    <property type="match status" value="1"/>
</dbReference>
<dbReference type="Proteomes" id="UP000010880">
    <property type="component" value="Chromosome"/>
</dbReference>
<dbReference type="HAMAP" id="MF_00741">
    <property type="entry name" value="AIRS"/>
    <property type="match status" value="1"/>
</dbReference>
<keyword evidence="12" id="KW-0963">Cytoplasm</keyword>
<dbReference type="Pfam" id="PF00586">
    <property type="entry name" value="AIRS"/>
    <property type="match status" value="1"/>
</dbReference>
<comment type="subcellular location">
    <subcellularLocation>
        <location evidence="12">Cytoplasm</location>
    </subcellularLocation>
</comment>